<name>A0A3D9FG53_9SPHN</name>
<dbReference type="PANTHER" id="PTHR10057:SF0">
    <property type="entry name" value="TRANSLOCATOR PROTEIN"/>
    <property type="match status" value="1"/>
</dbReference>
<keyword evidence="8" id="KW-1185">Reference proteome</keyword>
<dbReference type="Proteomes" id="UP000256310">
    <property type="component" value="Unassembled WGS sequence"/>
</dbReference>
<dbReference type="Pfam" id="PF03073">
    <property type="entry name" value="TspO_MBR"/>
    <property type="match status" value="1"/>
</dbReference>
<evidence type="ECO:0000256" key="3">
    <source>
        <dbReference type="ARBA" id="ARBA00022692"/>
    </source>
</evidence>
<dbReference type="FunFam" id="1.20.1260.100:FF:000001">
    <property type="entry name" value="translocator protein 2"/>
    <property type="match status" value="1"/>
</dbReference>
<comment type="similarity">
    <text evidence="2">Belongs to the TspO/BZRP family.</text>
</comment>
<feature type="transmembrane region" description="Helical" evidence="6">
    <location>
        <begin position="142"/>
        <end position="160"/>
    </location>
</feature>
<organism evidence="7 8">
    <name type="scientific">Parasphingopyxis lamellibrachiae</name>
    <dbReference type="NCBI Taxonomy" id="680125"/>
    <lineage>
        <taxon>Bacteria</taxon>
        <taxon>Pseudomonadati</taxon>
        <taxon>Pseudomonadota</taxon>
        <taxon>Alphaproteobacteria</taxon>
        <taxon>Sphingomonadales</taxon>
        <taxon>Sphingomonadaceae</taxon>
        <taxon>Parasphingopyxis</taxon>
    </lineage>
</organism>
<dbReference type="InterPro" id="IPR004307">
    <property type="entry name" value="TspO_MBR"/>
</dbReference>
<comment type="subcellular location">
    <subcellularLocation>
        <location evidence="1">Membrane</location>
        <topology evidence="1">Multi-pass membrane protein</topology>
    </subcellularLocation>
</comment>
<comment type="caution">
    <text evidence="7">The sequence shown here is derived from an EMBL/GenBank/DDBJ whole genome shotgun (WGS) entry which is preliminary data.</text>
</comment>
<accession>A0A3D9FG53</accession>
<keyword evidence="4 6" id="KW-1133">Transmembrane helix</keyword>
<keyword evidence="3 6" id="KW-0812">Transmembrane</keyword>
<dbReference type="EMBL" id="QRDP01000004">
    <property type="protein sequence ID" value="RED16096.1"/>
    <property type="molecule type" value="Genomic_DNA"/>
</dbReference>
<dbReference type="OrthoDB" id="9795496at2"/>
<feature type="transmembrane region" description="Helical" evidence="6">
    <location>
        <begin position="14"/>
        <end position="36"/>
    </location>
</feature>
<dbReference type="Gene3D" id="1.20.1260.100">
    <property type="entry name" value="TspO/MBR protein"/>
    <property type="match status" value="1"/>
</dbReference>
<dbReference type="PIRSF" id="PIRSF005859">
    <property type="entry name" value="PBR"/>
    <property type="match status" value="1"/>
</dbReference>
<evidence type="ECO:0000256" key="2">
    <source>
        <dbReference type="ARBA" id="ARBA00007524"/>
    </source>
</evidence>
<keyword evidence="5 6" id="KW-0472">Membrane</keyword>
<protein>
    <submittedName>
        <fullName evidence="7">TspO/MBR related protein</fullName>
    </submittedName>
</protein>
<gene>
    <name evidence="7" type="ORF">DFR46_1109</name>
</gene>
<proteinExistence type="inferred from homology"/>
<dbReference type="CDD" id="cd15904">
    <property type="entry name" value="TSPO_MBR"/>
    <property type="match status" value="1"/>
</dbReference>
<evidence type="ECO:0000313" key="8">
    <source>
        <dbReference type="Proteomes" id="UP000256310"/>
    </source>
</evidence>
<sequence>MVGIATKGQLRMSFLRWALVLVPLIVLIGSLVGALSGSGETAWYAALEKPSFQPPGYLFGIVWPILYALMAFALVGVIQARGSRWRGLAVGLFIAQLVVNLLWSPIFFGMHQVSFALLWIVVMLGLATATTIVFGRVRRISAWLMVPYLAWICFATLLNYEVDRLNPDAETLVVGAMSTQI</sequence>
<dbReference type="AlphaFoldDB" id="A0A3D9FG53"/>
<evidence type="ECO:0000256" key="4">
    <source>
        <dbReference type="ARBA" id="ARBA00022989"/>
    </source>
</evidence>
<dbReference type="GO" id="GO:0033013">
    <property type="term" value="P:tetrapyrrole metabolic process"/>
    <property type="evidence" value="ECO:0007669"/>
    <property type="project" value="UniProtKB-ARBA"/>
</dbReference>
<dbReference type="PANTHER" id="PTHR10057">
    <property type="entry name" value="PERIPHERAL-TYPE BENZODIAZEPINE RECEPTOR"/>
    <property type="match status" value="1"/>
</dbReference>
<dbReference type="GO" id="GO:0016020">
    <property type="term" value="C:membrane"/>
    <property type="evidence" value="ECO:0007669"/>
    <property type="project" value="UniProtKB-SubCell"/>
</dbReference>
<feature type="transmembrane region" description="Helical" evidence="6">
    <location>
        <begin position="56"/>
        <end position="78"/>
    </location>
</feature>
<dbReference type="InterPro" id="IPR038330">
    <property type="entry name" value="TspO/MBR-related_sf"/>
</dbReference>
<evidence type="ECO:0000256" key="6">
    <source>
        <dbReference type="SAM" id="Phobius"/>
    </source>
</evidence>
<feature type="transmembrane region" description="Helical" evidence="6">
    <location>
        <begin position="116"/>
        <end position="135"/>
    </location>
</feature>
<evidence type="ECO:0000256" key="1">
    <source>
        <dbReference type="ARBA" id="ARBA00004141"/>
    </source>
</evidence>
<evidence type="ECO:0000313" key="7">
    <source>
        <dbReference type="EMBL" id="RED16096.1"/>
    </source>
</evidence>
<evidence type="ECO:0000256" key="5">
    <source>
        <dbReference type="ARBA" id="ARBA00023136"/>
    </source>
</evidence>
<reference evidence="7 8" key="1">
    <citation type="submission" date="2018-07" db="EMBL/GenBank/DDBJ databases">
        <title>Genomic Encyclopedia of Type Strains, Phase IV (KMG-IV): sequencing the most valuable type-strain genomes for metagenomic binning, comparative biology and taxonomic classification.</title>
        <authorList>
            <person name="Goeker M."/>
        </authorList>
    </citation>
    <scope>NUCLEOTIDE SEQUENCE [LARGE SCALE GENOMIC DNA]</scope>
    <source>
        <strain evidence="7 8">DSM 26725</strain>
    </source>
</reference>
<feature type="transmembrane region" description="Helical" evidence="6">
    <location>
        <begin position="90"/>
        <end position="110"/>
    </location>
</feature>